<dbReference type="AlphaFoldDB" id="A0A4R2PFI3"/>
<gene>
    <name evidence="1" type="ORF">EV659_10675</name>
</gene>
<dbReference type="InterPro" id="IPR019004">
    <property type="entry name" value="YqeY/Aim41"/>
</dbReference>
<dbReference type="InterPro" id="IPR003789">
    <property type="entry name" value="Asn/Gln_tRNA_amidoTrase-B-like"/>
</dbReference>
<protein>
    <recommendedName>
        <fullName evidence="3">GatB/YqeY domain-containing protein</fullName>
    </recommendedName>
</protein>
<dbReference type="InParanoid" id="A0A4R2PFI3"/>
<keyword evidence="2" id="KW-1185">Reference proteome</keyword>
<dbReference type="PANTHER" id="PTHR28055:SF1">
    <property type="entry name" value="ALTERED INHERITANCE OF MITOCHONDRIA PROTEIN 41, MITOCHONDRIAL"/>
    <property type="match status" value="1"/>
</dbReference>
<dbReference type="GO" id="GO:0016884">
    <property type="term" value="F:carbon-nitrogen ligase activity, with glutamine as amido-N-donor"/>
    <property type="evidence" value="ECO:0007669"/>
    <property type="project" value="InterPro"/>
</dbReference>
<evidence type="ECO:0000313" key="1">
    <source>
        <dbReference type="EMBL" id="TCP33917.1"/>
    </source>
</evidence>
<reference evidence="1 2" key="1">
    <citation type="submission" date="2019-03" db="EMBL/GenBank/DDBJ databases">
        <title>Genomic Encyclopedia of Type Strains, Phase IV (KMG-IV): sequencing the most valuable type-strain genomes for metagenomic binning, comparative biology and taxonomic classification.</title>
        <authorList>
            <person name="Goeker M."/>
        </authorList>
    </citation>
    <scope>NUCLEOTIDE SEQUENCE [LARGE SCALE GENOMIC DNA]</scope>
    <source>
        <strain evidence="1 2">DSM 2132</strain>
    </source>
</reference>
<dbReference type="SUPFAM" id="SSF89095">
    <property type="entry name" value="GatB/YqeY motif"/>
    <property type="match status" value="1"/>
</dbReference>
<evidence type="ECO:0000313" key="2">
    <source>
        <dbReference type="Proteomes" id="UP000295399"/>
    </source>
</evidence>
<dbReference type="Gene3D" id="1.10.10.410">
    <property type="match status" value="1"/>
</dbReference>
<name>A0A4R2PFI3_RHOSA</name>
<dbReference type="PANTHER" id="PTHR28055">
    <property type="entry name" value="ALTERED INHERITANCE OF MITOCHONDRIA PROTEIN 41, MITOCHONDRIAL"/>
    <property type="match status" value="1"/>
</dbReference>
<sequence>MLREQLKHELKDAMRARDTTKADTVRLILAAVKDQDIANRLDDKTEQDDDTQIRQILAKMIKQRQESIRAYEDAGRCELAERERDEIGVIERFLPKQLNDREIKSACQEVVDEVGAQGLRDIGRCMGTLKARYAGQMDFAKASAKVKEILAP</sequence>
<dbReference type="Pfam" id="PF09424">
    <property type="entry name" value="YqeY"/>
    <property type="match status" value="1"/>
</dbReference>
<accession>A0A4R2PFI3</accession>
<proteinExistence type="predicted"/>
<dbReference type="EMBL" id="SLXO01000006">
    <property type="protein sequence ID" value="TCP33917.1"/>
    <property type="molecule type" value="Genomic_DNA"/>
</dbReference>
<evidence type="ECO:0008006" key="3">
    <source>
        <dbReference type="Google" id="ProtNLM"/>
    </source>
</evidence>
<dbReference type="Proteomes" id="UP000295399">
    <property type="component" value="Unassembled WGS sequence"/>
</dbReference>
<dbReference type="OrthoDB" id="9788127at2"/>
<organism evidence="1 2">
    <name type="scientific">Rhodothalassium salexigens DSM 2132</name>
    <dbReference type="NCBI Taxonomy" id="1188247"/>
    <lineage>
        <taxon>Bacteria</taxon>
        <taxon>Pseudomonadati</taxon>
        <taxon>Pseudomonadota</taxon>
        <taxon>Alphaproteobacteria</taxon>
        <taxon>Rhodothalassiales</taxon>
        <taxon>Rhodothalassiaceae</taxon>
        <taxon>Rhodothalassium</taxon>
    </lineage>
</organism>
<dbReference type="InterPro" id="IPR023168">
    <property type="entry name" value="GatB_Yqey_C_2"/>
</dbReference>
<dbReference type="Gene3D" id="1.10.1510.10">
    <property type="entry name" value="Uncharacterised protein YqeY/AIM41 PF09424, N-terminal domain"/>
    <property type="match status" value="1"/>
</dbReference>
<dbReference type="RefSeq" id="WP_132708583.1">
    <property type="nucleotide sequence ID" value="NZ_JACIGF010000006.1"/>
</dbReference>
<comment type="caution">
    <text evidence="1">The sequence shown here is derived from an EMBL/GenBank/DDBJ whole genome shotgun (WGS) entry which is preliminary data.</text>
</comment>
<dbReference type="InterPro" id="IPR042184">
    <property type="entry name" value="YqeY/Aim41_N"/>
</dbReference>